<feature type="region of interest" description="Disordered" evidence="1">
    <location>
        <begin position="409"/>
        <end position="493"/>
    </location>
</feature>
<keyword evidence="3" id="KW-1185">Reference proteome</keyword>
<evidence type="ECO:0000256" key="1">
    <source>
        <dbReference type="SAM" id="MobiDB-lite"/>
    </source>
</evidence>
<accession>A0A3M2RZD1</accession>
<dbReference type="Proteomes" id="UP000277212">
    <property type="component" value="Unassembled WGS sequence"/>
</dbReference>
<proteinExistence type="predicted"/>
<feature type="region of interest" description="Disordered" evidence="1">
    <location>
        <begin position="1"/>
        <end position="56"/>
    </location>
</feature>
<gene>
    <name evidence="2" type="ORF">CDV36_009765</name>
</gene>
<dbReference type="AlphaFoldDB" id="A0A3M2RZD1"/>
<comment type="caution">
    <text evidence="2">The sequence shown here is derived from an EMBL/GenBank/DDBJ whole genome shotgun (WGS) entry which is preliminary data.</text>
</comment>
<feature type="compositionally biased region" description="Polar residues" evidence="1">
    <location>
        <begin position="273"/>
        <end position="291"/>
    </location>
</feature>
<sequence length="645" mass="70996">MPPFQPFAAPWSRSARRDENPTTPEPTFAGQVQPPSPPRPRFRVKRRNASNLNAPTQQFLASVAAADIPIPSIEEPRVLDEEMEDTMYPISQMSDMEDMPLTPHGGSDRMFSPPKTPAPGALPELCPKQYPNWSIDSTLSSLESSPDYESSRPSTAHSTHTSASLLSYFSVSSEELSQCVSPDTEKVDNFAELSSVEDNDKTIKAPQKAVPRDTLRRAPWTRPMIHHLWSTYTMYLQDPKVTPFRVGKSGIPPHGVCLRVAREAKRSWRGSKAQASGTDQNSGSATPTAQGPSGPYVQWPHTCAATRAQLRELCKMSVRTNARGNQHLVPSPTPYGNSAARFWNRRAGLARSPSVFSGQDMAMSLAVSTSESMQLQGPLAQLTNSQPDDELPSPPPNVEALAPFAGVEPLESERTRPVSPFPAHSYGPSSSSSSSLPSSFVVDAKQQRQTHTGGPRRVLMSPVRLTRSRSTQKRRTKQAMHEPRRTKRPSLGSDLWVDPASIIDITSDTDALLRREQEEHQMALDEIERTIAPCKNLQQLFEASQPAAGDHNMLAPPVAEVPRRLGSPFSLSGSSFSYPNRLSHGNGVGVGANAARRPFATVQQLSENTPPATRSSLASRLAYIDERLKDFRRRDRPRRRSESPL</sequence>
<dbReference type="STRING" id="2010991.A0A3M2RZD1"/>
<evidence type="ECO:0000313" key="2">
    <source>
        <dbReference type="EMBL" id="RMJ10599.1"/>
    </source>
</evidence>
<feature type="compositionally biased region" description="Low complexity" evidence="1">
    <location>
        <begin position="428"/>
        <end position="439"/>
    </location>
</feature>
<feature type="compositionally biased region" description="Low complexity" evidence="1">
    <location>
        <begin position="137"/>
        <end position="148"/>
    </location>
</feature>
<reference evidence="2 3" key="1">
    <citation type="submission" date="2017-06" db="EMBL/GenBank/DDBJ databases">
        <title>Comparative genomic analysis of Ambrosia Fusariam Clade fungi.</title>
        <authorList>
            <person name="Stajich J.E."/>
            <person name="Carrillo J."/>
            <person name="Kijimoto T."/>
            <person name="Eskalen A."/>
            <person name="O'Donnell K."/>
            <person name="Kasson M."/>
        </authorList>
    </citation>
    <scope>NUCLEOTIDE SEQUENCE [LARGE SCALE GENOMIC DNA]</scope>
    <source>
        <strain evidence="2">UCR3666</strain>
    </source>
</reference>
<feature type="compositionally biased region" description="Basic residues" evidence="1">
    <location>
        <begin position="466"/>
        <end position="488"/>
    </location>
</feature>
<feature type="region of interest" description="Disordered" evidence="1">
    <location>
        <begin position="268"/>
        <end position="296"/>
    </location>
</feature>
<dbReference type="EMBL" id="NKUJ01000197">
    <property type="protein sequence ID" value="RMJ10599.1"/>
    <property type="molecule type" value="Genomic_DNA"/>
</dbReference>
<name>A0A3M2RZD1_9HYPO</name>
<protein>
    <submittedName>
        <fullName evidence="2">Uncharacterized protein</fullName>
    </submittedName>
</protein>
<organism evidence="2 3">
    <name type="scientific">Fusarium kuroshium</name>
    <dbReference type="NCBI Taxonomy" id="2010991"/>
    <lineage>
        <taxon>Eukaryota</taxon>
        <taxon>Fungi</taxon>
        <taxon>Dikarya</taxon>
        <taxon>Ascomycota</taxon>
        <taxon>Pezizomycotina</taxon>
        <taxon>Sordariomycetes</taxon>
        <taxon>Hypocreomycetidae</taxon>
        <taxon>Hypocreales</taxon>
        <taxon>Nectriaceae</taxon>
        <taxon>Fusarium</taxon>
        <taxon>Fusarium solani species complex</taxon>
    </lineage>
</organism>
<feature type="region of interest" description="Disordered" evidence="1">
    <location>
        <begin position="91"/>
        <end position="111"/>
    </location>
</feature>
<feature type="region of interest" description="Disordered" evidence="1">
    <location>
        <begin position="137"/>
        <end position="159"/>
    </location>
</feature>
<evidence type="ECO:0000313" key="3">
    <source>
        <dbReference type="Proteomes" id="UP000277212"/>
    </source>
</evidence>
<dbReference type="OrthoDB" id="419770at2759"/>
<feature type="region of interest" description="Disordered" evidence="1">
    <location>
        <begin position="382"/>
        <end position="401"/>
    </location>
</feature>